<dbReference type="InterPro" id="IPR015797">
    <property type="entry name" value="NUDIX_hydrolase-like_dom_sf"/>
</dbReference>
<dbReference type="RefSeq" id="WP_347611581.1">
    <property type="nucleotide sequence ID" value="NZ_JBDPZC010000008.1"/>
</dbReference>
<dbReference type="PROSITE" id="PS51462">
    <property type="entry name" value="NUDIX"/>
    <property type="match status" value="1"/>
</dbReference>
<evidence type="ECO:0000313" key="6">
    <source>
        <dbReference type="EMBL" id="MEO3714489.1"/>
    </source>
</evidence>
<evidence type="ECO:0000259" key="5">
    <source>
        <dbReference type="PROSITE" id="PS51462"/>
    </source>
</evidence>
<dbReference type="InterPro" id="IPR033713">
    <property type="entry name" value="NudJ"/>
</dbReference>
<dbReference type="InterPro" id="IPR000086">
    <property type="entry name" value="NUDIX_hydrolase_dom"/>
</dbReference>
<comment type="caution">
    <text evidence="6">The sequence shown here is derived from an EMBL/GenBank/DDBJ whole genome shotgun (WGS) entry which is preliminary data.</text>
</comment>
<comment type="similarity">
    <text evidence="1 4">Belongs to the Nudix hydrolase family. NudJ subfamily.</text>
</comment>
<dbReference type="Proteomes" id="UP001462640">
    <property type="component" value="Unassembled WGS sequence"/>
</dbReference>
<organism evidence="6 7">
    <name type="scientific">Roseateles flavus</name>
    <dbReference type="NCBI Taxonomy" id="3149041"/>
    <lineage>
        <taxon>Bacteria</taxon>
        <taxon>Pseudomonadati</taxon>
        <taxon>Pseudomonadota</taxon>
        <taxon>Betaproteobacteria</taxon>
        <taxon>Burkholderiales</taxon>
        <taxon>Sphaerotilaceae</taxon>
        <taxon>Roseateles</taxon>
    </lineage>
</organism>
<sequence length="177" mass="19794">MSTSAPPQRFKPSVTVAALIERQGRYLMVEEQTPEGLRINQPAGHLEQGESPLEAVVREVREETAHSFTPQSLLGLYMARFQRPATGEDVTYLRMAFSGVVGEPLPGLALDEGILRWLWLSPREVAQAEREGRTRSALVWQCVQDHLRGQRHPLDLIHCADSLWRPDRYAAAGSATP</sequence>
<dbReference type="EMBL" id="JBDPZC010000008">
    <property type="protein sequence ID" value="MEO3714489.1"/>
    <property type="molecule type" value="Genomic_DNA"/>
</dbReference>
<evidence type="ECO:0000256" key="2">
    <source>
        <dbReference type="ARBA" id="ARBA00011245"/>
    </source>
</evidence>
<proteinExistence type="inferred from homology"/>
<feature type="domain" description="Nudix hydrolase" evidence="5">
    <location>
        <begin position="9"/>
        <end position="142"/>
    </location>
</feature>
<keyword evidence="7" id="KW-1185">Reference proteome</keyword>
<dbReference type="Pfam" id="PF00293">
    <property type="entry name" value="NUDIX"/>
    <property type="match status" value="1"/>
</dbReference>
<dbReference type="PANTHER" id="PTHR43222">
    <property type="entry name" value="NUDIX HYDROLASE 23"/>
    <property type="match status" value="1"/>
</dbReference>
<dbReference type="SUPFAM" id="SSF55811">
    <property type="entry name" value="Nudix"/>
    <property type="match status" value="1"/>
</dbReference>
<protein>
    <recommendedName>
        <fullName evidence="3 4">Phosphatase NudJ</fullName>
        <ecNumber evidence="4">3.6.1.-</ecNumber>
    </recommendedName>
</protein>
<keyword evidence="4" id="KW-0460">Magnesium</keyword>
<evidence type="ECO:0000256" key="3">
    <source>
        <dbReference type="ARBA" id="ARBA00015552"/>
    </source>
</evidence>
<comment type="subunit">
    <text evidence="2 4">Monomer.</text>
</comment>
<dbReference type="CDD" id="cd03675">
    <property type="entry name" value="NUDIX_Hydrolase"/>
    <property type="match status" value="1"/>
</dbReference>
<accession>A0ABV0GHF5</accession>
<reference evidence="6 7" key="1">
    <citation type="submission" date="2024-05" db="EMBL/GenBank/DDBJ databases">
        <title>Roseateles sp. 2.12 16S ribosomal RNA gene Genome sequencing and assembly.</title>
        <authorList>
            <person name="Woo H."/>
        </authorList>
    </citation>
    <scope>NUCLEOTIDE SEQUENCE [LARGE SCALE GENOMIC DNA]</scope>
    <source>
        <strain evidence="6 7">2.12</strain>
    </source>
</reference>
<evidence type="ECO:0000256" key="1">
    <source>
        <dbReference type="ARBA" id="ARBA00007608"/>
    </source>
</evidence>
<keyword evidence="4 6" id="KW-0378">Hydrolase</keyword>
<dbReference type="GO" id="GO:0016787">
    <property type="term" value="F:hydrolase activity"/>
    <property type="evidence" value="ECO:0007669"/>
    <property type="project" value="UniProtKB-KW"/>
</dbReference>
<gene>
    <name evidence="4" type="primary">nudJ</name>
    <name evidence="6" type="ORF">ABDJ40_17110</name>
</gene>
<name>A0ABV0GHF5_9BURK</name>
<dbReference type="PANTHER" id="PTHR43222:SF11">
    <property type="entry name" value="PHOSPHATASE NUDJ"/>
    <property type="match status" value="1"/>
</dbReference>
<evidence type="ECO:0000313" key="7">
    <source>
        <dbReference type="Proteomes" id="UP001462640"/>
    </source>
</evidence>
<evidence type="ECO:0000256" key="4">
    <source>
        <dbReference type="RuleBase" id="RU364043"/>
    </source>
</evidence>
<comment type="cofactor">
    <cofactor evidence="4">
        <name>Mg(2+)</name>
        <dbReference type="ChEBI" id="CHEBI:18420"/>
    </cofactor>
</comment>
<dbReference type="EC" id="3.6.1.-" evidence="4"/>
<dbReference type="Gene3D" id="3.90.79.10">
    <property type="entry name" value="Nucleoside Triphosphate Pyrophosphohydrolase"/>
    <property type="match status" value="1"/>
</dbReference>